<dbReference type="SUPFAM" id="SSF110849">
    <property type="entry name" value="ParB/Sulfiredoxin"/>
    <property type="match status" value="1"/>
</dbReference>
<feature type="domain" description="ParB-like N-terminal" evidence="1">
    <location>
        <begin position="85"/>
        <end position="130"/>
    </location>
</feature>
<reference evidence="2" key="1">
    <citation type="submission" date="2022-12" db="EMBL/GenBank/DDBJ databases">
        <authorList>
            <person name="Bing R.G."/>
            <person name="Willard D.J."/>
            <person name="Manesh M.J.H."/>
            <person name="Laemthong T."/>
            <person name="Crosby J.R."/>
            <person name="Kelly R.M."/>
        </authorList>
    </citation>
    <scope>NUCLEOTIDE SEQUENCE</scope>
    <source>
        <strain evidence="2">DSM 8990</strain>
    </source>
</reference>
<gene>
    <name evidence="2" type="ORF">OTK00_001831</name>
</gene>
<dbReference type="Gene3D" id="3.90.1530.10">
    <property type="entry name" value="Conserved hypothetical protein from pyrococcus furiosus pfu- 392566-001, ParB domain"/>
    <property type="match status" value="1"/>
</dbReference>
<dbReference type="InterPro" id="IPR003115">
    <property type="entry name" value="ParB_N"/>
</dbReference>
<evidence type="ECO:0000313" key="2">
    <source>
        <dbReference type="EMBL" id="WAM33336.1"/>
    </source>
</evidence>
<dbReference type="Proteomes" id="UP001164909">
    <property type="component" value="Chromosome"/>
</dbReference>
<dbReference type="EMBL" id="CP113865">
    <property type="protein sequence ID" value="WAM33336.1"/>
    <property type="molecule type" value="Genomic_DNA"/>
</dbReference>
<accession>A0ABY7BP68</accession>
<proteinExistence type="predicted"/>
<evidence type="ECO:0000313" key="3">
    <source>
        <dbReference type="Proteomes" id="UP001164909"/>
    </source>
</evidence>
<evidence type="ECO:0000259" key="1">
    <source>
        <dbReference type="Pfam" id="PF02195"/>
    </source>
</evidence>
<dbReference type="RefSeq" id="WP_045169972.1">
    <property type="nucleotide sequence ID" value="NZ_CP113865.1"/>
</dbReference>
<dbReference type="InterPro" id="IPR036086">
    <property type="entry name" value="ParB/Sulfiredoxin_sf"/>
</dbReference>
<protein>
    <submittedName>
        <fullName evidence="2">ParB/RepB/Spo0J family partition protein</fullName>
    </submittedName>
</protein>
<keyword evidence="3" id="KW-1185">Reference proteome</keyword>
<sequence length="283" mass="33151">MSYEKTEKIINVSDIQEFPTWLGSKCLLLSQFGLDPYRNTDEELLEVLEMTAKDPKYLDICLKLSRCKGFYEKFLKNETPFFDQDPIVVREYNGKFWVIEGKHRVCLAKRAGFEKIKAVVYQLREDTLSRIPDIGNPGVFRFSYKCKIDEAGRREHRGELGAQWLKTVTNYFWAIDTAQPFLLNSKHDTDGKFVELVEGVKVKVSVNIKKTKRLFSKPSKTIEIESEVAIEENHKKTRIWLLSVHFCTTQFCSQKPVFTTLFRTGLWRKQHEMVLEERCICEI</sequence>
<organism evidence="2 3">
    <name type="scientific">Caldicellulosiruptor morganii</name>
    <dbReference type="NCBI Taxonomy" id="1387555"/>
    <lineage>
        <taxon>Bacteria</taxon>
        <taxon>Bacillati</taxon>
        <taxon>Bacillota</taxon>
        <taxon>Bacillota incertae sedis</taxon>
        <taxon>Caldicellulosiruptorales</taxon>
        <taxon>Caldicellulosiruptoraceae</taxon>
        <taxon>Caldicellulosiruptor</taxon>
    </lineage>
</organism>
<dbReference type="Pfam" id="PF02195">
    <property type="entry name" value="ParB_N"/>
    <property type="match status" value="1"/>
</dbReference>
<name>A0ABY7BP68_9FIRM</name>
<dbReference type="CDD" id="cd16387">
    <property type="entry name" value="ParB_N_Srx"/>
    <property type="match status" value="1"/>
</dbReference>